<accession>A0A8K2A7H0</accession>
<organism evidence="9 10">
    <name type="scientific">Petrachloros mirabilis ULC683</name>
    <dbReference type="NCBI Taxonomy" id="2781853"/>
    <lineage>
        <taxon>Bacteria</taxon>
        <taxon>Bacillati</taxon>
        <taxon>Cyanobacteriota</taxon>
        <taxon>Cyanophyceae</taxon>
        <taxon>Synechococcales</taxon>
        <taxon>Petrachlorosaceae</taxon>
        <taxon>Petrachloros</taxon>
        <taxon>Petrachloros mirabilis</taxon>
    </lineage>
</organism>
<dbReference type="Pfam" id="PF00825">
    <property type="entry name" value="Ribonuclease_P"/>
    <property type="match status" value="1"/>
</dbReference>
<comment type="catalytic activity">
    <reaction evidence="7">
        <text>Endonucleolytic cleavage of RNA, removing 5'-extranucleotides from tRNA precursor.</text>
        <dbReference type="EC" id="3.1.26.5"/>
    </reaction>
</comment>
<dbReference type="NCBIfam" id="TIGR00188">
    <property type="entry name" value="rnpA"/>
    <property type="match status" value="1"/>
</dbReference>
<dbReference type="GO" id="GO:0042781">
    <property type="term" value="F:3'-tRNA processing endoribonuclease activity"/>
    <property type="evidence" value="ECO:0007669"/>
    <property type="project" value="TreeGrafter"/>
</dbReference>
<evidence type="ECO:0000313" key="10">
    <source>
        <dbReference type="Proteomes" id="UP000607397"/>
    </source>
</evidence>
<evidence type="ECO:0000256" key="5">
    <source>
        <dbReference type="ARBA" id="ARBA00022801"/>
    </source>
</evidence>
<dbReference type="InterPro" id="IPR014721">
    <property type="entry name" value="Ribsml_uS5_D2-typ_fold_subgr"/>
</dbReference>
<comment type="similarity">
    <text evidence="7">Belongs to the RnpA family.</text>
</comment>
<dbReference type="GO" id="GO:0001682">
    <property type="term" value="P:tRNA 5'-leader removal"/>
    <property type="evidence" value="ECO:0007669"/>
    <property type="project" value="UniProtKB-UniRule"/>
</dbReference>
<keyword evidence="3 7" id="KW-0540">Nuclease</keyword>
<keyword evidence="6 7" id="KW-0694">RNA-binding</keyword>
<name>A0A8K2A7H0_9CYAN</name>
<evidence type="ECO:0000313" key="9">
    <source>
        <dbReference type="EMBL" id="NCJ06189.1"/>
    </source>
</evidence>
<dbReference type="RefSeq" id="WP_161824671.1">
    <property type="nucleotide sequence ID" value="NZ_WVIC01000010.1"/>
</dbReference>
<gene>
    <name evidence="7" type="primary">rnpA</name>
    <name evidence="9" type="ORF">GS597_06585</name>
</gene>
<reference evidence="9" key="1">
    <citation type="submission" date="2019-12" db="EMBL/GenBank/DDBJ databases">
        <title>High-Quality draft genome sequences of three cyanobacteria isolated from the limestone walls of the Old Cathedral of Coimbra.</title>
        <authorList>
            <person name="Tiago I."/>
            <person name="Soares F."/>
            <person name="Portugal A."/>
        </authorList>
    </citation>
    <scope>NUCLEOTIDE SEQUENCE [LARGE SCALE GENOMIC DNA]</scope>
    <source>
        <strain evidence="9">C</strain>
    </source>
</reference>
<sequence length="126" mass="14582">MLADCHRLKKSQDFGRVYQQGIRRHRDALSLRAYRPSFWSEEPHPTRIGISISQKVSKRAVIRNRIKRQIRAACSKLLPDLSPSWDIVIVVRPPAVQCDYRQILQQLKQLMAEAEILNGHTRGSLL</sequence>
<evidence type="ECO:0000256" key="4">
    <source>
        <dbReference type="ARBA" id="ARBA00022759"/>
    </source>
</evidence>
<dbReference type="EC" id="3.1.26.5" evidence="7 8"/>
<keyword evidence="10" id="KW-1185">Reference proteome</keyword>
<dbReference type="PROSITE" id="PS00648">
    <property type="entry name" value="RIBONUCLEASE_P"/>
    <property type="match status" value="1"/>
</dbReference>
<evidence type="ECO:0000256" key="6">
    <source>
        <dbReference type="ARBA" id="ARBA00022884"/>
    </source>
</evidence>
<dbReference type="InterPro" id="IPR020568">
    <property type="entry name" value="Ribosomal_Su5_D2-typ_SF"/>
</dbReference>
<evidence type="ECO:0000256" key="8">
    <source>
        <dbReference type="NCBIfam" id="TIGR00188"/>
    </source>
</evidence>
<evidence type="ECO:0000256" key="2">
    <source>
        <dbReference type="ARBA" id="ARBA00022694"/>
    </source>
</evidence>
<dbReference type="GO" id="GO:0030677">
    <property type="term" value="C:ribonuclease P complex"/>
    <property type="evidence" value="ECO:0007669"/>
    <property type="project" value="TreeGrafter"/>
</dbReference>
<comment type="subunit">
    <text evidence="7">Consists of a catalytic RNA component (M1 or rnpB) and a protein subunit.</text>
</comment>
<dbReference type="Gene3D" id="3.30.230.10">
    <property type="match status" value="1"/>
</dbReference>
<comment type="function">
    <text evidence="1 7">RNaseP catalyzes the removal of the 5'-leader sequence from pre-tRNA to produce the mature 5'-terminus. It can also cleave other RNA substrates such as 4.5S RNA. The protein component plays an auxiliary but essential role in vivo by binding to the 5'-leader sequence and broadening the substrate specificity of the ribozyme.</text>
</comment>
<dbReference type="EMBL" id="WVIC01000010">
    <property type="protein sequence ID" value="NCJ06189.1"/>
    <property type="molecule type" value="Genomic_DNA"/>
</dbReference>
<dbReference type="SUPFAM" id="SSF54211">
    <property type="entry name" value="Ribosomal protein S5 domain 2-like"/>
    <property type="match status" value="1"/>
</dbReference>
<dbReference type="PANTHER" id="PTHR33992">
    <property type="entry name" value="RIBONUCLEASE P PROTEIN COMPONENT"/>
    <property type="match status" value="1"/>
</dbReference>
<keyword evidence="5 7" id="KW-0378">Hydrolase</keyword>
<dbReference type="AlphaFoldDB" id="A0A8K2A7H0"/>
<comment type="caution">
    <text evidence="9">The sequence shown here is derived from an EMBL/GenBank/DDBJ whole genome shotgun (WGS) entry which is preliminary data.</text>
</comment>
<dbReference type="HAMAP" id="MF_00227">
    <property type="entry name" value="RNase_P"/>
    <property type="match status" value="1"/>
</dbReference>
<dbReference type="InterPro" id="IPR000100">
    <property type="entry name" value="RNase_P"/>
</dbReference>
<keyword evidence="4 7" id="KW-0255">Endonuclease</keyword>
<dbReference type="GO" id="GO:0000049">
    <property type="term" value="F:tRNA binding"/>
    <property type="evidence" value="ECO:0007669"/>
    <property type="project" value="UniProtKB-UniRule"/>
</dbReference>
<dbReference type="PANTHER" id="PTHR33992:SF1">
    <property type="entry name" value="RIBONUCLEASE P PROTEIN COMPONENT"/>
    <property type="match status" value="1"/>
</dbReference>
<keyword evidence="2 7" id="KW-0819">tRNA processing</keyword>
<evidence type="ECO:0000256" key="1">
    <source>
        <dbReference type="ARBA" id="ARBA00002663"/>
    </source>
</evidence>
<evidence type="ECO:0000256" key="7">
    <source>
        <dbReference type="HAMAP-Rule" id="MF_00227"/>
    </source>
</evidence>
<proteinExistence type="inferred from homology"/>
<evidence type="ECO:0000256" key="3">
    <source>
        <dbReference type="ARBA" id="ARBA00022722"/>
    </source>
</evidence>
<dbReference type="GO" id="GO:0004526">
    <property type="term" value="F:ribonuclease P activity"/>
    <property type="evidence" value="ECO:0007669"/>
    <property type="project" value="UniProtKB-UniRule"/>
</dbReference>
<dbReference type="InterPro" id="IPR020539">
    <property type="entry name" value="RNase_P_CS"/>
</dbReference>
<dbReference type="Proteomes" id="UP000607397">
    <property type="component" value="Unassembled WGS sequence"/>
</dbReference>
<protein>
    <recommendedName>
        <fullName evidence="7 8">Ribonuclease P protein component</fullName>
        <shortName evidence="7">RNase P protein</shortName>
        <shortName evidence="7">RNaseP protein</shortName>
        <ecNumber evidence="7 8">3.1.26.5</ecNumber>
    </recommendedName>
    <alternativeName>
        <fullName evidence="7">Protein C5</fullName>
    </alternativeName>
</protein>